<dbReference type="EMBL" id="JAMSLR010000006">
    <property type="protein sequence ID" value="MCM8749461.1"/>
    <property type="molecule type" value="Genomic_DNA"/>
</dbReference>
<organism evidence="1 2">
    <name type="scientific">Thermalbibacter longus</name>
    <dbReference type="NCBI Taxonomy" id="2951981"/>
    <lineage>
        <taxon>Bacteria</taxon>
        <taxon>Pseudomonadati</taxon>
        <taxon>Thermomicrobiota</taxon>
        <taxon>Thermomicrobia</taxon>
        <taxon>Thermomicrobiales</taxon>
        <taxon>Thermomicrobiaceae</taxon>
        <taxon>Thermalbibacter</taxon>
    </lineage>
</organism>
<sequence>MAGEERRTAYRDGSALREALARSRRRTVNLEPSSTYEVVTRQMVEEVARELAEIRARLNQLTSLIVGAITLEVLLRVTGLG</sequence>
<keyword evidence="2" id="KW-1185">Reference proteome</keyword>
<dbReference type="RefSeq" id="WP_284057243.1">
    <property type="nucleotide sequence ID" value="NZ_JAMSLR010000006.1"/>
</dbReference>
<accession>A0AA42BA57</accession>
<name>A0AA42BA57_9BACT</name>
<evidence type="ECO:0000313" key="1">
    <source>
        <dbReference type="EMBL" id="MCM8749461.1"/>
    </source>
</evidence>
<protein>
    <submittedName>
        <fullName evidence="1">Uncharacterized protein</fullName>
    </submittedName>
</protein>
<gene>
    <name evidence="1" type="ORF">NET02_09905</name>
</gene>
<reference evidence="1" key="1">
    <citation type="submission" date="2022-06" db="EMBL/GenBank/DDBJ databases">
        <title>CFH 74404 Thermomicrobiaceae sp.</title>
        <authorList>
            <person name="Ming H."/>
            <person name="Li W.-J."/>
            <person name="Zhao Z."/>
        </authorList>
    </citation>
    <scope>NUCLEOTIDE SEQUENCE</scope>
    <source>
        <strain evidence="1">CFH 74404</strain>
    </source>
</reference>
<proteinExistence type="predicted"/>
<comment type="caution">
    <text evidence="1">The sequence shown here is derived from an EMBL/GenBank/DDBJ whole genome shotgun (WGS) entry which is preliminary data.</text>
</comment>
<evidence type="ECO:0000313" key="2">
    <source>
        <dbReference type="Proteomes" id="UP001165306"/>
    </source>
</evidence>
<dbReference type="Proteomes" id="UP001165306">
    <property type="component" value="Unassembled WGS sequence"/>
</dbReference>
<dbReference type="AlphaFoldDB" id="A0AA42BA57"/>